<organism evidence="5 6">
    <name type="scientific">Fusarium duplospermum</name>
    <dbReference type="NCBI Taxonomy" id="1325734"/>
    <lineage>
        <taxon>Eukaryota</taxon>
        <taxon>Fungi</taxon>
        <taxon>Dikarya</taxon>
        <taxon>Ascomycota</taxon>
        <taxon>Pezizomycotina</taxon>
        <taxon>Sordariomycetes</taxon>
        <taxon>Hypocreomycetidae</taxon>
        <taxon>Hypocreales</taxon>
        <taxon>Nectriaceae</taxon>
        <taxon>Fusarium</taxon>
        <taxon>Fusarium solani species complex</taxon>
    </lineage>
</organism>
<gene>
    <name evidence="5" type="ORF">CEP54_010853</name>
</gene>
<feature type="region of interest" description="Disordered" evidence="4">
    <location>
        <begin position="624"/>
        <end position="644"/>
    </location>
</feature>
<evidence type="ECO:0000256" key="1">
    <source>
        <dbReference type="ARBA" id="ARBA00022737"/>
    </source>
</evidence>
<sequence>MTEENKSSLHQGHDGQAVNSETTLGSSDAINPVIPTPQQTQAENPSDEPDIVELLLSKGANSQVSDGDGWTPVILATERRRLGTVEALLNHNPANINAGDKHGETPLHFATAKGYVEIMDLLLERGADIDKPDNDGETPLHCASRRGNDVSATFLLQKQANVDKTDDKGETPLYKAARRGHTEVIEALLEGNPAINLTDNDGKTALCAASQKAHVECVGRLCEAGADCNLQANEKEGYKTALYYVLDPSESGDEISDPVKENQHTIVVKLLAHGADPSIRNDKGDTALHHAAKVGHMGAYKDILEVMKDGKKRLINNEGYTALGLALESHPDEILELMIDSETADMFDAEDEVEALLWAAKDKENHHHAEKLFEERKHLRDKTPPGDSNNWSAIEWATYLEMPSVLDMLEDSQSTMANLERPTCGTEQEEFLKHWGSKTAVIECRIGYEKLTLSTEFRNVQDVIYGDGPVATTTATEEERDGYDFFTWVHLPATNMTWMNDLLNRILIEEPSCLNELRTVEDLDTMSRKVSGTNAFFESSWSQIPDKTSESRIMEPLYMNEPTPGITYYEHYLHAAYPQNDGRDQEPVELQGAYDAYHGLMKCYEGNVIHGSATLGESFYGFPKSDARDHATQQEDRQQKSENQVVTKAIHPEGVAERSSWTLVRVNQLWVWVIGHKWLITATTHPIDQVEDPLLTDLLDHVEKQAGVRSPQDIARAVATYCIDSYDRPPKSTVYETDHSIHQIFSDSIKKIARKDVDLFEELCQHIEAKQPKEEETRTMAAARLLTKIRSIHDELQMLVEIGKHQRRVWKKLMDGPMVDKRRLKAHVLNDAEGLIASANRIKSSVEMTLSLAQSQIANSRAEERVRQGEVANQQARHSFQQGRTTMIFTGIIAFFLSSSSLLSLSGMDIDSFGKVPSWAFLLACLAMTALLCSRRLGEAHRGTAVGGSAKEEADGPKDKGRKQLETKGSFRSEKEDWRMLRDGRVTWRRRQRENPSQV</sequence>
<dbReference type="AlphaFoldDB" id="A0A428PHM6"/>
<comment type="caution">
    <text evidence="5">The sequence shown here is derived from an EMBL/GenBank/DDBJ whole genome shotgun (WGS) entry which is preliminary data.</text>
</comment>
<name>A0A428PHM6_9HYPO</name>
<keyword evidence="6" id="KW-1185">Reference proteome</keyword>
<dbReference type="Gene3D" id="1.25.40.20">
    <property type="entry name" value="Ankyrin repeat-containing domain"/>
    <property type="match status" value="3"/>
</dbReference>
<reference evidence="5 6" key="1">
    <citation type="submission" date="2017-06" db="EMBL/GenBank/DDBJ databases">
        <title>Comparative genomic analysis of Ambrosia Fusariam Clade fungi.</title>
        <authorList>
            <person name="Stajich J.E."/>
            <person name="Carrillo J."/>
            <person name="Kijimoto T."/>
            <person name="Eskalen A."/>
            <person name="O'Donnell K."/>
            <person name="Kasson M."/>
        </authorList>
    </citation>
    <scope>NUCLEOTIDE SEQUENCE [LARGE SCALE GENOMIC DNA]</scope>
    <source>
        <strain evidence="5 6">NRRL62584</strain>
    </source>
</reference>
<accession>A0A428PHM6</accession>
<feature type="compositionally biased region" description="Basic and acidic residues" evidence="4">
    <location>
        <begin position="1"/>
        <end position="13"/>
    </location>
</feature>
<feature type="region of interest" description="Disordered" evidence="4">
    <location>
        <begin position="943"/>
        <end position="976"/>
    </location>
</feature>
<dbReference type="PRINTS" id="PR01415">
    <property type="entry name" value="ANKYRIN"/>
</dbReference>
<keyword evidence="2 3" id="KW-0040">ANK repeat</keyword>
<evidence type="ECO:0000313" key="6">
    <source>
        <dbReference type="Proteomes" id="UP000288168"/>
    </source>
</evidence>
<dbReference type="PROSITE" id="PS50297">
    <property type="entry name" value="ANK_REP_REGION"/>
    <property type="match status" value="3"/>
</dbReference>
<dbReference type="STRING" id="1325734.A0A428PHM6"/>
<dbReference type="PANTHER" id="PTHR24173:SF74">
    <property type="entry name" value="ANKYRIN REPEAT DOMAIN-CONTAINING PROTEIN 16"/>
    <property type="match status" value="1"/>
</dbReference>
<dbReference type="EMBL" id="NKCI01000134">
    <property type="protein sequence ID" value="RSL52513.1"/>
    <property type="molecule type" value="Genomic_DNA"/>
</dbReference>
<dbReference type="Pfam" id="PF12796">
    <property type="entry name" value="Ank_2"/>
    <property type="match status" value="3"/>
</dbReference>
<dbReference type="PROSITE" id="PS50088">
    <property type="entry name" value="ANK_REPEAT"/>
    <property type="match status" value="4"/>
</dbReference>
<feature type="region of interest" description="Disordered" evidence="4">
    <location>
        <begin position="1"/>
        <end position="47"/>
    </location>
</feature>
<evidence type="ECO:0000313" key="5">
    <source>
        <dbReference type="EMBL" id="RSL52513.1"/>
    </source>
</evidence>
<dbReference type="InterPro" id="IPR002110">
    <property type="entry name" value="Ankyrin_rpt"/>
</dbReference>
<dbReference type="InterPro" id="IPR036770">
    <property type="entry name" value="Ankyrin_rpt-contain_sf"/>
</dbReference>
<feature type="compositionally biased region" description="Basic and acidic residues" evidence="4">
    <location>
        <begin position="625"/>
        <end position="640"/>
    </location>
</feature>
<keyword evidence="1" id="KW-0677">Repeat</keyword>
<feature type="repeat" description="ANK" evidence="3">
    <location>
        <begin position="168"/>
        <end position="200"/>
    </location>
</feature>
<feature type="repeat" description="ANK" evidence="3">
    <location>
        <begin position="102"/>
        <end position="134"/>
    </location>
</feature>
<dbReference type="Proteomes" id="UP000288168">
    <property type="component" value="Unassembled WGS sequence"/>
</dbReference>
<feature type="compositionally biased region" description="Polar residues" evidence="4">
    <location>
        <begin position="17"/>
        <end position="29"/>
    </location>
</feature>
<dbReference type="OrthoDB" id="341259at2759"/>
<evidence type="ECO:0000256" key="4">
    <source>
        <dbReference type="SAM" id="MobiDB-lite"/>
    </source>
</evidence>
<dbReference type="SMART" id="SM00248">
    <property type="entry name" value="ANK"/>
    <property type="match status" value="8"/>
</dbReference>
<evidence type="ECO:0000256" key="2">
    <source>
        <dbReference type="ARBA" id="ARBA00023043"/>
    </source>
</evidence>
<feature type="repeat" description="ANK" evidence="3">
    <location>
        <begin position="135"/>
        <end position="167"/>
    </location>
</feature>
<dbReference type="SUPFAM" id="SSF48403">
    <property type="entry name" value="Ankyrin repeat"/>
    <property type="match status" value="1"/>
</dbReference>
<feature type="repeat" description="ANK" evidence="3">
    <location>
        <begin position="201"/>
        <end position="233"/>
    </location>
</feature>
<evidence type="ECO:0000256" key="3">
    <source>
        <dbReference type="PROSITE-ProRule" id="PRU00023"/>
    </source>
</evidence>
<feature type="compositionally biased region" description="Basic and acidic residues" evidence="4">
    <location>
        <begin position="950"/>
        <end position="976"/>
    </location>
</feature>
<protein>
    <submittedName>
        <fullName evidence="5">Uncharacterized protein</fullName>
    </submittedName>
</protein>
<dbReference type="PANTHER" id="PTHR24173">
    <property type="entry name" value="ANKYRIN REPEAT CONTAINING"/>
    <property type="match status" value="1"/>
</dbReference>
<proteinExistence type="predicted"/>